<organism evidence="1 2">
    <name type="scientific">Piscinibacter gummiphilus</name>
    <dbReference type="NCBI Taxonomy" id="946333"/>
    <lineage>
        <taxon>Bacteria</taxon>
        <taxon>Pseudomonadati</taxon>
        <taxon>Pseudomonadota</taxon>
        <taxon>Betaproteobacteria</taxon>
        <taxon>Burkholderiales</taxon>
        <taxon>Sphaerotilaceae</taxon>
        <taxon>Piscinibacter</taxon>
    </lineage>
</organism>
<dbReference type="GO" id="GO:0020037">
    <property type="term" value="F:heme binding"/>
    <property type="evidence" value="ECO:0007669"/>
    <property type="project" value="InterPro"/>
</dbReference>
<gene>
    <name evidence="1" type="ORF">A4W93_24130</name>
</gene>
<dbReference type="KEGG" id="rgu:A4W93_24130"/>
<dbReference type="EMBL" id="CP015118">
    <property type="protein sequence ID" value="ARN22748.1"/>
    <property type="molecule type" value="Genomic_DNA"/>
</dbReference>
<accession>A0A1W6LEZ6</accession>
<dbReference type="OrthoDB" id="9780793at2"/>
<keyword evidence="2" id="KW-1185">Reference proteome</keyword>
<dbReference type="Pfam" id="PF01578">
    <property type="entry name" value="Cytochrom_C_asm"/>
    <property type="match status" value="1"/>
</dbReference>
<protein>
    <submittedName>
        <fullName evidence="1">Cytochrome C assembly protein</fullName>
    </submittedName>
</protein>
<dbReference type="STRING" id="946333.A4W93_24130"/>
<dbReference type="InterPro" id="IPR052372">
    <property type="entry name" value="YpjD/HemX"/>
</dbReference>
<dbReference type="RefSeq" id="WP_085753054.1">
    <property type="nucleotide sequence ID" value="NZ_BSPR01000015.1"/>
</dbReference>
<reference evidence="1 2" key="1">
    <citation type="submission" date="2016-04" db="EMBL/GenBank/DDBJ databases">
        <title>Complete genome sequence of natural rubber-degrading, novel Gram-negative bacterium, Rhizobacter gummiphilus strain NS21.</title>
        <authorList>
            <person name="Tabata M."/>
            <person name="Kasai D."/>
            <person name="Fukuda M."/>
        </authorList>
    </citation>
    <scope>NUCLEOTIDE SEQUENCE [LARGE SCALE GENOMIC DNA]</scope>
    <source>
        <strain evidence="1 2">NS21</strain>
    </source>
</reference>
<evidence type="ECO:0000313" key="2">
    <source>
        <dbReference type="Proteomes" id="UP000193427"/>
    </source>
</evidence>
<dbReference type="PANTHER" id="PTHR38034:SF1">
    <property type="entry name" value="INNER MEMBRANE PROTEIN YPJD"/>
    <property type="match status" value="1"/>
</dbReference>
<dbReference type="Proteomes" id="UP000193427">
    <property type="component" value="Chromosome"/>
</dbReference>
<dbReference type="AlphaFoldDB" id="A0A1W6LEZ6"/>
<dbReference type="PANTHER" id="PTHR38034">
    <property type="entry name" value="INNER MEMBRANE PROTEIN YPJD"/>
    <property type="match status" value="1"/>
</dbReference>
<evidence type="ECO:0000313" key="1">
    <source>
        <dbReference type="EMBL" id="ARN22748.1"/>
    </source>
</evidence>
<name>A0A1W6LEZ6_9BURK</name>
<dbReference type="InterPro" id="IPR002541">
    <property type="entry name" value="Cyt_c_assembly"/>
</dbReference>
<dbReference type="GO" id="GO:0017004">
    <property type="term" value="P:cytochrome complex assembly"/>
    <property type="evidence" value="ECO:0007669"/>
    <property type="project" value="InterPro"/>
</dbReference>
<proteinExistence type="predicted"/>
<sequence length="280" mass="30093">MILSSGLPASFTNPATIALWVPSLLALVAYGAAVWWRDTGGDGPRLALLIGWAAHAAAIVVDMAGIGTGVTGARFGFAPALSATLWLVLAVYVVESQWVPLPGVRRTLAMLGMAAVVLAALFPGEFRPQIASPWAPVHWALGIASYGLFGAAVLHAAMLDAAERRLRLKLQSPSATPMGMPLLRLERLTFQFVAAGFALLSATLLLGWWFANPWRWDHKAVLSVLGWLVFAGLLIGRLKLGWRGRPALRWLYAGAALLLLAYVGSRFMLEIVFQRAPYGA</sequence>